<evidence type="ECO:0000256" key="3">
    <source>
        <dbReference type="ARBA" id="ARBA00022679"/>
    </source>
</evidence>
<dbReference type="Proteomes" id="UP000245539">
    <property type="component" value="Unassembled WGS sequence"/>
</dbReference>
<feature type="binding site" evidence="5">
    <location>
        <position position="131"/>
    </location>
    <ligand>
        <name>pyridoxal 5'-phosphate</name>
        <dbReference type="ChEBI" id="CHEBI:597326"/>
    </ligand>
</feature>
<dbReference type="Gene3D" id="3.90.1150.10">
    <property type="entry name" value="Aspartate Aminotransferase, domain 1"/>
    <property type="match status" value="1"/>
</dbReference>
<accession>A0A317C2M7</accession>
<dbReference type="InterPro" id="IPR050103">
    <property type="entry name" value="Class-III_PLP-dep_AT"/>
</dbReference>
<proteinExistence type="inferred from homology"/>
<dbReference type="HAMAP" id="MF_01107">
    <property type="entry name" value="ArgD_aminotrans_3"/>
    <property type="match status" value="1"/>
</dbReference>
<keyword evidence="7" id="KW-1185">Reference proteome</keyword>
<comment type="subcellular location">
    <subcellularLocation>
        <location evidence="5">Cytoplasm</location>
    </subcellularLocation>
</comment>
<evidence type="ECO:0000313" key="6">
    <source>
        <dbReference type="EMBL" id="PWQ92607.1"/>
    </source>
</evidence>
<dbReference type="Pfam" id="PF00202">
    <property type="entry name" value="Aminotran_3"/>
    <property type="match status" value="1"/>
</dbReference>
<dbReference type="RefSeq" id="WP_109839485.1">
    <property type="nucleotide sequence ID" value="NZ_QGKM01000080.1"/>
</dbReference>
<keyword evidence="5" id="KW-0963">Cytoplasm</keyword>
<keyword evidence="5" id="KW-0055">Arginine biosynthesis</keyword>
<organism evidence="6 7">
    <name type="scientific">Leucothrix pacifica</name>
    <dbReference type="NCBI Taxonomy" id="1247513"/>
    <lineage>
        <taxon>Bacteria</taxon>
        <taxon>Pseudomonadati</taxon>
        <taxon>Pseudomonadota</taxon>
        <taxon>Gammaproteobacteria</taxon>
        <taxon>Thiotrichales</taxon>
        <taxon>Thiotrichaceae</taxon>
        <taxon>Leucothrix</taxon>
    </lineage>
</organism>
<dbReference type="EMBL" id="QGKM01000080">
    <property type="protein sequence ID" value="PWQ92607.1"/>
    <property type="molecule type" value="Genomic_DNA"/>
</dbReference>
<feature type="binding site" evidence="5">
    <location>
        <position position="134"/>
    </location>
    <ligand>
        <name>N(2)-acetyl-L-ornithine</name>
        <dbReference type="ChEBI" id="CHEBI:57805"/>
    </ligand>
</feature>
<dbReference type="InterPro" id="IPR015424">
    <property type="entry name" value="PyrdxlP-dep_Trfase"/>
</dbReference>
<comment type="pathway">
    <text evidence="5">Amino-acid biosynthesis; L-arginine biosynthesis; N(2)-acetyl-L-ornithine from L-glutamate: step 4/4.</text>
</comment>
<evidence type="ECO:0000256" key="4">
    <source>
        <dbReference type="ARBA" id="ARBA00022898"/>
    </source>
</evidence>
<sequence>MNKQFDAIMPITPRPEIIFEQGEGSWLYDSQGEKYLDCVQGWAVNTLGHCSPIVTNALTQQAGRLINASPAFYNGPMVECANKLIEHSVFDQVFFANTGSEANEGAIKLARKWGKVHKDGAYKCITFDGAFHGRTLTTMAASGKAAFAPMFEPKTPGFTKVPYNDLGAVAEAIDAETVAIMLEPIQGEAGVIPADPEFINGLRALADEHDLLLVVDEVQTGIARTGSLFAYESYGIEPDIMTLGKGLGGGVPISALLAKASCCVFEAGEQGGTYNGNPLMTAVSLAVLNEVTRPDFLVGVNKRSEYLTQQLMALSEQFGLGNVRGKGLLLAIDTGELESAKIAAECLQKKLLINAPQQHALRFMPALNISYAEIDQAIEIMSEVLSSL</sequence>
<dbReference type="PIRSF" id="PIRSF000521">
    <property type="entry name" value="Transaminase_4ab_Lys_Orn"/>
    <property type="match status" value="1"/>
</dbReference>
<comment type="catalytic activity">
    <reaction evidence="5">
        <text>N(2)-acetyl-L-ornithine + 2-oxoglutarate = N-acetyl-L-glutamate 5-semialdehyde + L-glutamate</text>
        <dbReference type="Rhea" id="RHEA:18049"/>
        <dbReference type="ChEBI" id="CHEBI:16810"/>
        <dbReference type="ChEBI" id="CHEBI:29123"/>
        <dbReference type="ChEBI" id="CHEBI:29985"/>
        <dbReference type="ChEBI" id="CHEBI:57805"/>
        <dbReference type="EC" id="2.6.1.11"/>
    </reaction>
</comment>
<evidence type="ECO:0000256" key="5">
    <source>
        <dbReference type="HAMAP-Rule" id="MF_01107"/>
    </source>
</evidence>
<comment type="caution">
    <text evidence="6">The sequence shown here is derived from an EMBL/GenBank/DDBJ whole genome shotgun (WGS) entry which is preliminary data.</text>
</comment>
<comment type="caution">
    <text evidence="5">Lacks conserved residue(s) required for the propagation of feature annotation.</text>
</comment>
<dbReference type="UniPathway" id="UPA00068">
    <property type="reaction ID" value="UER00109"/>
</dbReference>
<dbReference type="InterPro" id="IPR015421">
    <property type="entry name" value="PyrdxlP-dep_Trfase_major"/>
</dbReference>
<dbReference type="GO" id="GO:0006526">
    <property type="term" value="P:L-arginine biosynthetic process"/>
    <property type="evidence" value="ECO:0007669"/>
    <property type="project" value="UniProtKB-UniRule"/>
</dbReference>
<dbReference type="FunFam" id="3.40.640.10:FF:000004">
    <property type="entry name" value="Acetylornithine aminotransferase"/>
    <property type="match status" value="1"/>
</dbReference>
<dbReference type="GO" id="GO:0005737">
    <property type="term" value="C:cytoplasm"/>
    <property type="evidence" value="ECO:0007669"/>
    <property type="project" value="UniProtKB-SubCell"/>
</dbReference>
<comment type="cofactor">
    <cofactor evidence="5">
        <name>pyridoxal 5'-phosphate</name>
        <dbReference type="ChEBI" id="CHEBI:597326"/>
    </cofactor>
    <text evidence="5">Binds 1 pyridoxal phosphate per subunit.</text>
</comment>
<comment type="miscellaneous">
    <text evidence="5">May also have succinyldiaminopimelate aminotransferase activity, thus carrying out the corresponding step in lysine biosynthesis.</text>
</comment>
<dbReference type="InterPro" id="IPR049704">
    <property type="entry name" value="Aminotrans_3_PPA_site"/>
</dbReference>
<dbReference type="GO" id="GO:0030170">
    <property type="term" value="F:pyridoxal phosphate binding"/>
    <property type="evidence" value="ECO:0007669"/>
    <property type="project" value="InterPro"/>
</dbReference>
<keyword evidence="2 5" id="KW-0028">Amino-acid biosynthesis</keyword>
<feature type="binding site" evidence="5">
    <location>
        <position position="273"/>
    </location>
    <ligand>
        <name>pyridoxal 5'-phosphate</name>
        <dbReference type="ChEBI" id="CHEBI:597326"/>
    </ligand>
</feature>
<name>A0A317C2M7_9GAMM</name>
<feature type="binding site" evidence="5">
    <location>
        <begin position="216"/>
        <end position="219"/>
    </location>
    <ligand>
        <name>pyridoxal 5'-phosphate</name>
        <dbReference type="ChEBI" id="CHEBI:597326"/>
    </ligand>
</feature>
<keyword evidence="3 5" id="KW-0808">Transferase</keyword>
<evidence type="ECO:0000256" key="1">
    <source>
        <dbReference type="ARBA" id="ARBA00022576"/>
    </source>
</evidence>
<comment type="subunit">
    <text evidence="5">Homodimer.</text>
</comment>
<reference evidence="6 7" key="1">
    <citation type="submission" date="2018-05" db="EMBL/GenBank/DDBJ databases">
        <title>Leucothrix arctica sp. nov., isolated from Arctic seawater.</title>
        <authorList>
            <person name="Choi A."/>
            <person name="Baek K."/>
        </authorList>
    </citation>
    <scope>NUCLEOTIDE SEQUENCE [LARGE SCALE GENOMIC DNA]</scope>
    <source>
        <strain evidence="6 7">JCM 18388</strain>
    </source>
</reference>
<evidence type="ECO:0000256" key="2">
    <source>
        <dbReference type="ARBA" id="ARBA00022605"/>
    </source>
</evidence>
<dbReference type="PANTHER" id="PTHR11986">
    <property type="entry name" value="AMINOTRANSFERASE CLASS III"/>
    <property type="match status" value="1"/>
</dbReference>
<dbReference type="AlphaFoldDB" id="A0A317C2M7"/>
<dbReference type="PROSITE" id="PS00600">
    <property type="entry name" value="AA_TRANSFER_CLASS_3"/>
    <property type="match status" value="1"/>
</dbReference>
<dbReference type="PANTHER" id="PTHR11986:SF79">
    <property type="entry name" value="ACETYLORNITHINE AMINOTRANSFERASE, MITOCHONDRIAL"/>
    <property type="match status" value="1"/>
</dbReference>
<dbReference type="InterPro" id="IPR004636">
    <property type="entry name" value="AcOrn/SuccOrn_fam"/>
</dbReference>
<dbReference type="NCBIfam" id="NF002325">
    <property type="entry name" value="PRK01278.1"/>
    <property type="match status" value="1"/>
</dbReference>
<comment type="similarity">
    <text evidence="5">Belongs to the class-III pyridoxal-phosphate-dependent aminotransferase family. ArgD subfamily.</text>
</comment>
<dbReference type="GO" id="GO:0042802">
    <property type="term" value="F:identical protein binding"/>
    <property type="evidence" value="ECO:0007669"/>
    <property type="project" value="TreeGrafter"/>
</dbReference>
<dbReference type="NCBIfam" id="NF002985">
    <property type="entry name" value="PRK03715.1"/>
    <property type="match status" value="1"/>
</dbReference>
<dbReference type="SUPFAM" id="SSF53383">
    <property type="entry name" value="PLP-dependent transferases"/>
    <property type="match status" value="1"/>
</dbReference>
<dbReference type="GO" id="GO:0003992">
    <property type="term" value="F:N2-acetyl-L-ornithine:2-oxoglutarate 5-aminotransferase activity"/>
    <property type="evidence" value="ECO:0007669"/>
    <property type="project" value="UniProtKB-UniRule"/>
</dbReference>
<dbReference type="Gene3D" id="3.40.640.10">
    <property type="entry name" value="Type I PLP-dependent aspartate aminotransferase-like (Major domain)"/>
    <property type="match status" value="1"/>
</dbReference>
<keyword evidence="4 5" id="KW-0663">Pyridoxal phosphate</keyword>
<evidence type="ECO:0000313" key="7">
    <source>
        <dbReference type="Proteomes" id="UP000245539"/>
    </source>
</evidence>
<dbReference type="EC" id="2.6.1.11" evidence="5"/>
<dbReference type="CDD" id="cd00610">
    <property type="entry name" value="OAT_like"/>
    <property type="match status" value="1"/>
</dbReference>
<dbReference type="InterPro" id="IPR015422">
    <property type="entry name" value="PyrdxlP-dep_Trfase_small"/>
</dbReference>
<keyword evidence="1 5" id="KW-0032">Aminotransferase</keyword>
<protein>
    <recommendedName>
        <fullName evidence="5">Acetylornithine aminotransferase</fullName>
        <shortName evidence="5">ACOAT</shortName>
        <ecNumber evidence="5">2.6.1.11</ecNumber>
    </recommendedName>
</protein>
<gene>
    <name evidence="5" type="primary">argD</name>
    <name evidence="6" type="ORF">DKW60_20245</name>
</gene>
<dbReference type="OrthoDB" id="9801052at2"/>
<dbReference type="InterPro" id="IPR005814">
    <property type="entry name" value="Aminotrans_3"/>
</dbReference>
<feature type="modified residue" description="N6-(pyridoxal phosphate)lysine" evidence="5">
    <location>
        <position position="245"/>
    </location>
</feature>